<organism evidence="2 3">
    <name type="scientific">Phormidesmis priestleyi Ana</name>
    <dbReference type="NCBI Taxonomy" id="1666911"/>
    <lineage>
        <taxon>Bacteria</taxon>
        <taxon>Bacillati</taxon>
        <taxon>Cyanobacteriota</taxon>
        <taxon>Cyanophyceae</taxon>
        <taxon>Leptolyngbyales</taxon>
        <taxon>Leptolyngbyaceae</taxon>
        <taxon>Phormidesmis</taxon>
    </lineage>
</organism>
<reference evidence="2 3" key="1">
    <citation type="submission" date="2015-09" db="EMBL/GenBank/DDBJ databases">
        <title>Identification and resolution of microdiversity through metagenomic sequencing of parallel consortia.</title>
        <authorList>
            <person name="Nelson W.C."/>
            <person name="Romine M.F."/>
            <person name="Lindemann S.R."/>
        </authorList>
    </citation>
    <scope>NUCLEOTIDE SEQUENCE [LARGE SCALE GENOMIC DNA]</scope>
    <source>
        <strain evidence="2">Ana</strain>
    </source>
</reference>
<protein>
    <submittedName>
        <fullName evidence="2">Glycosyltransferases involved in cell wall biogenesis</fullName>
    </submittedName>
</protein>
<dbReference type="Gene3D" id="3.90.550.10">
    <property type="entry name" value="Spore Coat Polysaccharide Biosynthesis Protein SpsA, Chain A"/>
    <property type="match status" value="1"/>
</dbReference>
<comment type="caution">
    <text evidence="2">The sequence shown here is derived from an EMBL/GenBank/DDBJ whole genome shotgun (WGS) entry which is preliminary data.</text>
</comment>
<dbReference type="PANTHER" id="PTHR43685">
    <property type="entry name" value="GLYCOSYLTRANSFERASE"/>
    <property type="match status" value="1"/>
</dbReference>
<dbReference type="PANTHER" id="PTHR43685:SF11">
    <property type="entry name" value="GLYCOSYLTRANSFERASE TAGX-RELATED"/>
    <property type="match status" value="1"/>
</dbReference>
<proteinExistence type="predicted"/>
<gene>
    <name evidence="2" type="ORF">HLUCCA11_19245</name>
</gene>
<dbReference type="Proteomes" id="UP000050465">
    <property type="component" value="Unassembled WGS sequence"/>
</dbReference>
<dbReference type="AlphaFoldDB" id="A0A0P8DAV3"/>
<feature type="domain" description="Glycosyltransferase 2-like" evidence="1">
    <location>
        <begin position="7"/>
        <end position="168"/>
    </location>
</feature>
<evidence type="ECO:0000313" key="2">
    <source>
        <dbReference type="EMBL" id="KPQ33215.1"/>
    </source>
</evidence>
<accession>A0A0P8DAV3</accession>
<dbReference type="SUPFAM" id="SSF53448">
    <property type="entry name" value="Nucleotide-diphospho-sugar transferases"/>
    <property type="match status" value="1"/>
</dbReference>
<dbReference type="STRING" id="1666911.HLUCCA11_19245"/>
<evidence type="ECO:0000259" key="1">
    <source>
        <dbReference type="Pfam" id="PF00535"/>
    </source>
</evidence>
<name>A0A0P8DAV3_9CYAN</name>
<dbReference type="InterPro" id="IPR029044">
    <property type="entry name" value="Nucleotide-diphossugar_trans"/>
</dbReference>
<keyword evidence="2" id="KW-0808">Transferase</keyword>
<dbReference type="Pfam" id="PF00535">
    <property type="entry name" value="Glycos_transf_2"/>
    <property type="match status" value="1"/>
</dbReference>
<dbReference type="InterPro" id="IPR050834">
    <property type="entry name" value="Glycosyltransf_2"/>
</dbReference>
<dbReference type="GO" id="GO:0016740">
    <property type="term" value="F:transferase activity"/>
    <property type="evidence" value="ECO:0007669"/>
    <property type="project" value="UniProtKB-KW"/>
</dbReference>
<sequence length="327" mass="36887">MKKPLVSVVVAAFNAEPWLAETLDSVLAQTWKNIEIIVVDDGSQDETLAVAKQYESPQVIVIHQKNQGQCAASNHCLKVAQGDFIQYLDADDLLAPDKIEHQLNLLKRQPAGYITSASWARFYRSPEEATFKEQALWADFSPVDWLLCAWENHLMMHGAAWLLPRDIVEKAGPWDTRLSLINDFDYFSRVILASQGIVFCKAARTYYRSGLDSSLSGQKNPTAWKSAFLSLSKGTSHLLAAEDSHRVKQVCANVFQRFIYEAYPAVPDLQAQAVLKVEQFGGATLQPKGSPWYNKVSQVLGWKQASRLRNYFRNQQHLLSQTRIARS</sequence>
<evidence type="ECO:0000313" key="3">
    <source>
        <dbReference type="Proteomes" id="UP000050465"/>
    </source>
</evidence>
<dbReference type="InterPro" id="IPR001173">
    <property type="entry name" value="Glyco_trans_2-like"/>
</dbReference>
<dbReference type="CDD" id="cd00761">
    <property type="entry name" value="Glyco_tranf_GTA_type"/>
    <property type="match status" value="1"/>
</dbReference>
<dbReference type="EMBL" id="LJZR01000036">
    <property type="protein sequence ID" value="KPQ33215.1"/>
    <property type="molecule type" value="Genomic_DNA"/>
</dbReference>